<dbReference type="InterPro" id="IPR013780">
    <property type="entry name" value="Glyco_hydro_b"/>
</dbReference>
<evidence type="ECO:0000256" key="5">
    <source>
        <dbReference type="ARBA" id="ARBA00017303"/>
    </source>
</evidence>
<dbReference type="AlphaFoldDB" id="A0A7Z0ERZ4"/>
<dbReference type="Gene3D" id="2.60.40.10">
    <property type="entry name" value="Immunoglobulins"/>
    <property type="match status" value="1"/>
</dbReference>
<dbReference type="PRINTS" id="PR00110">
    <property type="entry name" value="ALPHAAMYLASE"/>
</dbReference>
<evidence type="ECO:0000256" key="4">
    <source>
        <dbReference type="ARBA" id="ARBA00012595"/>
    </source>
</evidence>
<evidence type="ECO:0000256" key="11">
    <source>
        <dbReference type="RuleBase" id="RU003615"/>
    </source>
</evidence>
<evidence type="ECO:0000256" key="13">
    <source>
        <dbReference type="SAM" id="MobiDB-lite"/>
    </source>
</evidence>
<dbReference type="EC" id="3.2.1.1" evidence="4 12"/>
<sequence length="612" mass="64640">MNRRRLGSLTGVAVLATGLLTAPAPASSAPAPTAAVPAPAAAEAAAAEQNGGTIVHLFQWNWDSVAAECEDFLGPNGFGGVQVSPPQEHVVIPSAEGGNYPWWQDYQPVSYQIDNTRRGTAEEFEAMVTTCRENGVRIYADVIINHMTGNGSGTGSHGTEWEKYAYPDLFGDGSAAYGRDDFGPCFETIDDWNDKWEVQNCELLELSNLNTATPHVREQLRRYLNGLVDMGVGGFRVDASKHVPEADVEAIFGGLNEVPGFGGRPDVYHEVYGDQTVPYTAYTPYGKVTNFDYKNDFAGKFAGGDLAGLVDMPDYGGLTADEAVVFVDNHDTQRYTPTLTYKDGDRYHLATAFMLAHPYGTPVVMSSYDFGDNQTEGPPSVGEVDGNPAGWITEDTDCSSADWVCEHRDGTVAGMAAFRNSTDGTGITQRAADGSSRVAFDRGDRGFAAFNAGGGTWNVTATTAMPDGVYENAAGSGSATVSGDQVTVDVPAEGAVAIHVDGVCADPAECGGDGDGDGGGDGDDTVEISATAHTDWGQEVYVVGGTDALGSWNPTGGVKLSTDESTYPQWTGQVTIGADDEWKLVKVDGSGNAQWESGGNRVGPDSAPVWRD</sequence>
<dbReference type="SMART" id="SM00632">
    <property type="entry name" value="Aamy_C"/>
    <property type="match status" value="1"/>
</dbReference>
<feature type="chain" id="PRO_5031349068" description="Alpha-amylase" evidence="14">
    <location>
        <begin position="29"/>
        <end position="612"/>
    </location>
</feature>
<evidence type="ECO:0000256" key="6">
    <source>
        <dbReference type="ARBA" id="ARBA00022723"/>
    </source>
</evidence>
<dbReference type="RefSeq" id="WP_179827666.1">
    <property type="nucleotide sequence ID" value="NZ_JACCFS010000001.1"/>
</dbReference>
<evidence type="ECO:0000313" key="17">
    <source>
        <dbReference type="Proteomes" id="UP000572051"/>
    </source>
</evidence>
<dbReference type="CDD" id="cd11317">
    <property type="entry name" value="AmyAc_bac_euk_AmyA"/>
    <property type="match status" value="1"/>
</dbReference>
<evidence type="ECO:0000313" key="16">
    <source>
        <dbReference type="EMBL" id="NYJ37178.1"/>
    </source>
</evidence>
<evidence type="ECO:0000256" key="8">
    <source>
        <dbReference type="ARBA" id="ARBA00022837"/>
    </source>
</evidence>
<evidence type="ECO:0000259" key="15">
    <source>
        <dbReference type="PROSITE" id="PS51166"/>
    </source>
</evidence>
<keyword evidence="8" id="KW-0106">Calcium</keyword>
<dbReference type="InterPro" id="IPR013783">
    <property type="entry name" value="Ig-like_fold"/>
</dbReference>
<comment type="similarity">
    <text evidence="3 11">Belongs to the glycosyl hydrolase 13 family.</text>
</comment>
<keyword evidence="17" id="KW-1185">Reference proteome</keyword>
<dbReference type="InterPro" id="IPR017853">
    <property type="entry name" value="GH"/>
</dbReference>
<dbReference type="InterPro" id="IPR031319">
    <property type="entry name" value="A-amylase_C"/>
</dbReference>
<evidence type="ECO:0000256" key="2">
    <source>
        <dbReference type="ARBA" id="ARBA00001913"/>
    </source>
</evidence>
<dbReference type="Gene3D" id="3.20.20.80">
    <property type="entry name" value="Glycosidases"/>
    <property type="match status" value="1"/>
</dbReference>
<dbReference type="InterPro" id="IPR006048">
    <property type="entry name" value="A-amylase/branching_C"/>
</dbReference>
<dbReference type="GO" id="GO:2001070">
    <property type="term" value="F:starch binding"/>
    <property type="evidence" value="ECO:0007669"/>
    <property type="project" value="InterPro"/>
</dbReference>
<accession>A0A7Z0ERZ4</accession>
<gene>
    <name evidence="16" type="ORF">HNR10_005059</name>
</gene>
<dbReference type="InterPro" id="IPR002044">
    <property type="entry name" value="CBM20"/>
</dbReference>
<dbReference type="Pfam" id="PF02806">
    <property type="entry name" value="Alpha-amylase_C"/>
    <property type="match status" value="1"/>
</dbReference>
<keyword evidence="14" id="KW-0732">Signal</keyword>
<dbReference type="GO" id="GO:0046872">
    <property type="term" value="F:metal ion binding"/>
    <property type="evidence" value="ECO:0007669"/>
    <property type="project" value="UniProtKB-KW"/>
</dbReference>
<dbReference type="SUPFAM" id="SSF51445">
    <property type="entry name" value="(Trans)glycosidases"/>
    <property type="match status" value="1"/>
</dbReference>
<name>A0A7Z0ERZ4_9ACTN</name>
<evidence type="ECO:0000256" key="1">
    <source>
        <dbReference type="ARBA" id="ARBA00000548"/>
    </source>
</evidence>
<dbReference type="InterPro" id="IPR006046">
    <property type="entry name" value="Alpha_amylase"/>
</dbReference>
<evidence type="ECO:0000256" key="14">
    <source>
        <dbReference type="SAM" id="SignalP"/>
    </source>
</evidence>
<keyword evidence="6" id="KW-0479">Metal-binding</keyword>
<dbReference type="Pfam" id="PF00686">
    <property type="entry name" value="CBM_20"/>
    <property type="match status" value="1"/>
</dbReference>
<dbReference type="SUPFAM" id="SSF49452">
    <property type="entry name" value="Starch-binding domain-like"/>
    <property type="match status" value="1"/>
</dbReference>
<dbReference type="SMART" id="SM00642">
    <property type="entry name" value="Aamy"/>
    <property type="match status" value="1"/>
</dbReference>
<dbReference type="PANTHER" id="PTHR43447">
    <property type="entry name" value="ALPHA-AMYLASE"/>
    <property type="match status" value="1"/>
</dbReference>
<dbReference type="GO" id="GO:0004556">
    <property type="term" value="F:alpha-amylase activity"/>
    <property type="evidence" value="ECO:0007669"/>
    <property type="project" value="UniProtKB-UniRule"/>
</dbReference>
<keyword evidence="9 12" id="KW-0119">Carbohydrate metabolism</keyword>
<dbReference type="EMBL" id="JACCFS010000001">
    <property type="protein sequence ID" value="NYJ37178.1"/>
    <property type="molecule type" value="Genomic_DNA"/>
</dbReference>
<evidence type="ECO:0000256" key="10">
    <source>
        <dbReference type="ARBA" id="ARBA00023295"/>
    </source>
</evidence>
<dbReference type="InterPro" id="IPR013784">
    <property type="entry name" value="Carb-bd-like_fold"/>
</dbReference>
<evidence type="ECO:0000256" key="9">
    <source>
        <dbReference type="ARBA" id="ARBA00023277"/>
    </source>
</evidence>
<feature type="region of interest" description="Disordered" evidence="13">
    <location>
        <begin position="590"/>
        <end position="612"/>
    </location>
</feature>
<dbReference type="GO" id="GO:0005975">
    <property type="term" value="P:carbohydrate metabolic process"/>
    <property type="evidence" value="ECO:0007669"/>
    <property type="project" value="InterPro"/>
</dbReference>
<dbReference type="Gene3D" id="2.60.40.1180">
    <property type="entry name" value="Golgi alpha-mannosidase II"/>
    <property type="match status" value="1"/>
</dbReference>
<keyword evidence="7 12" id="KW-0378">Hydrolase</keyword>
<comment type="cofactor">
    <cofactor evidence="2">
        <name>Ca(2+)</name>
        <dbReference type="ChEBI" id="CHEBI:29108"/>
    </cofactor>
</comment>
<comment type="caution">
    <text evidence="16">The sequence shown here is derived from an EMBL/GenBank/DDBJ whole genome shotgun (WGS) entry which is preliminary data.</text>
</comment>
<feature type="domain" description="CBM20" evidence="15">
    <location>
        <begin position="516"/>
        <end position="612"/>
    </location>
</feature>
<dbReference type="SUPFAM" id="SSF51011">
    <property type="entry name" value="Glycosyl hydrolase domain"/>
    <property type="match status" value="1"/>
</dbReference>
<dbReference type="SMART" id="SM01065">
    <property type="entry name" value="CBM_2"/>
    <property type="match status" value="1"/>
</dbReference>
<reference evidence="16 17" key="1">
    <citation type="submission" date="2020-07" db="EMBL/GenBank/DDBJ databases">
        <title>Sequencing the genomes of 1000 actinobacteria strains.</title>
        <authorList>
            <person name="Klenk H.-P."/>
        </authorList>
    </citation>
    <scope>NUCLEOTIDE SEQUENCE [LARGE SCALE GENOMIC DNA]</scope>
    <source>
        <strain evidence="16 17">DSM 44442</strain>
    </source>
</reference>
<keyword evidence="10 12" id="KW-0326">Glycosidase</keyword>
<dbReference type="InterPro" id="IPR006047">
    <property type="entry name" value="GH13_cat_dom"/>
</dbReference>
<protein>
    <recommendedName>
        <fullName evidence="5 12">Alpha-amylase</fullName>
        <ecNumber evidence="4 12">3.2.1.1</ecNumber>
    </recommendedName>
</protein>
<evidence type="ECO:0000256" key="7">
    <source>
        <dbReference type="ARBA" id="ARBA00022801"/>
    </source>
</evidence>
<evidence type="ECO:0000256" key="3">
    <source>
        <dbReference type="ARBA" id="ARBA00008061"/>
    </source>
</evidence>
<dbReference type="Pfam" id="PF00128">
    <property type="entry name" value="Alpha-amylase"/>
    <property type="match status" value="1"/>
</dbReference>
<proteinExistence type="inferred from homology"/>
<evidence type="ECO:0000256" key="12">
    <source>
        <dbReference type="RuleBase" id="RU361134"/>
    </source>
</evidence>
<organism evidence="16 17">
    <name type="scientific">Nocardiopsis aegyptia</name>
    <dbReference type="NCBI Taxonomy" id="220378"/>
    <lineage>
        <taxon>Bacteria</taxon>
        <taxon>Bacillati</taxon>
        <taxon>Actinomycetota</taxon>
        <taxon>Actinomycetes</taxon>
        <taxon>Streptosporangiales</taxon>
        <taxon>Nocardiopsidaceae</taxon>
        <taxon>Nocardiopsis</taxon>
    </lineage>
</organism>
<feature type="signal peptide" evidence="14">
    <location>
        <begin position="1"/>
        <end position="28"/>
    </location>
</feature>
<dbReference type="PROSITE" id="PS51166">
    <property type="entry name" value="CBM20"/>
    <property type="match status" value="1"/>
</dbReference>
<comment type="catalytic activity">
    <reaction evidence="1 12">
        <text>Endohydrolysis of (1-&gt;4)-alpha-D-glucosidic linkages in polysaccharides containing three or more (1-&gt;4)-alpha-linked D-glucose units.</text>
        <dbReference type="EC" id="3.2.1.1"/>
    </reaction>
</comment>
<dbReference type="Proteomes" id="UP000572051">
    <property type="component" value="Unassembled WGS sequence"/>
</dbReference>
<dbReference type="CDD" id="cd05467">
    <property type="entry name" value="CBM20"/>
    <property type="match status" value="1"/>
</dbReference>